<sequence>MALEAIKGAGMTIQGSSSSAVRKVQMQPKEQLASNEAVSKELAVKTTDIAQFGGQNRGNGGEQQELYKDKDNPQIKKMIEELKKHTAENQEVIYGVHEQTRRSTIKIVDKTTREVVREFPQEEVLDKIGQVLENAGLLVDKKL</sequence>
<dbReference type="OrthoDB" id="9799867at2"/>
<proteinExistence type="predicted"/>
<feature type="region of interest" description="Disordered" evidence="1">
    <location>
        <begin position="49"/>
        <end position="69"/>
    </location>
</feature>
<evidence type="ECO:0000256" key="1">
    <source>
        <dbReference type="SAM" id="MobiDB-lite"/>
    </source>
</evidence>
<organism evidence="2 3">
    <name type="scientific">Lachnobacterium bovis DSM 14045</name>
    <dbReference type="NCBI Taxonomy" id="1122142"/>
    <lineage>
        <taxon>Bacteria</taxon>
        <taxon>Bacillati</taxon>
        <taxon>Bacillota</taxon>
        <taxon>Clostridia</taxon>
        <taxon>Lachnospirales</taxon>
        <taxon>Lachnospiraceae</taxon>
        <taxon>Lachnobacterium</taxon>
    </lineage>
</organism>
<dbReference type="Proteomes" id="UP000183918">
    <property type="component" value="Unassembled WGS sequence"/>
</dbReference>
<dbReference type="EMBL" id="FNPG01000006">
    <property type="protein sequence ID" value="SDY02056.1"/>
    <property type="molecule type" value="Genomic_DNA"/>
</dbReference>
<feature type="region of interest" description="Disordered" evidence="1">
    <location>
        <begin position="14"/>
        <end position="37"/>
    </location>
</feature>
<evidence type="ECO:0000313" key="2">
    <source>
        <dbReference type="EMBL" id="SDY02056.1"/>
    </source>
</evidence>
<dbReference type="RefSeq" id="WP_074715978.1">
    <property type="nucleotide sequence ID" value="NZ_FNPG01000006.1"/>
</dbReference>
<dbReference type="Gene3D" id="3.30.160.170">
    <property type="entry name" value="FlaG-like"/>
    <property type="match status" value="1"/>
</dbReference>
<name>A0A1H3GFJ0_9FIRM</name>
<accession>A0A1H3GFJ0</accession>
<keyword evidence="2" id="KW-0969">Cilium</keyword>
<dbReference type="InterPro" id="IPR035924">
    <property type="entry name" value="FlaG-like_sf"/>
</dbReference>
<keyword evidence="2" id="KW-0282">Flagellum</keyword>
<gene>
    <name evidence="2" type="ORF">SAMN02910414_00560</name>
</gene>
<dbReference type="AlphaFoldDB" id="A0A1H3GFJ0"/>
<dbReference type="Pfam" id="PF03646">
    <property type="entry name" value="FlaG"/>
    <property type="match status" value="1"/>
</dbReference>
<dbReference type="InterPro" id="IPR005186">
    <property type="entry name" value="FlaG"/>
</dbReference>
<keyword evidence="3" id="KW-1185">Reference proteome</keyword>
<evidence type="ECO:0000313" key="3">
    <source>
        <dbReference type="Proteomes" id="UP000183918"/>
    </source>
</evidence>
<dbReference type="STRING" id="1122142.SAMN02910414_00560"/>
<keyword evidence="2" id="KW-0966">Cell projection</keyword>
<protein>
    <submittedName>
        <fullName evidence="2">Flagellar protein FlaG</fullName>
    </submittedName>
</protein>
<reference evidence="2 3" key="1">
    <citation type="submission" date="2016-10" db="EMBL/GenBank/DDBJ databases">
        <authorList>
            <person name="de Groot N.N."/>
        </authorList>
    </citation>
    <scope>NUCLEOTIDE SEQUENCE [LARGE SCALE GENOMIC DNA]</scope>
    <source>
        <strain evidence="2 3">DSM 14045</strain>
    </source>
</reference>
<dbReference type="SUPFAM" id="SSF160214">
    <property type="entry name" value="FlaG-like"/>
    <property type="match status" value="1"/>
</dbReference>